<keyword evidence="7" id="KW-0809">Transit peptide</keyword>
<dbReference type="CDD" id="cd00503">
    <property type="entry name" value="Frataxin"/>
    <property type="match status" value="1"/>
</dbReference>
<dbReference type="NCBIfam" id="TIGR03421">
    <property type="entry name" value="FeS_CyaY"/>
    <property type="match status" value="1"/>
</dbReference>
<keyword evidence="4" id="KW-0409">Iron storage</keyword>
<dbReference type="GO" id="GO:0034986">
    <property type="term" value="F:iron chaperone activity"/>
    <property type="evidence" value="ECO:0007669"/>
    <property type="project" value="TreeGrafter"/>
</dbReference>
<keyword evidence="10" id="KW-0406">Ion transport</keyword>
<comment type="caution">
    <text evidence="13">The sequence shown here is derived from an EMBL/GenBank/DDBJ whole genome shotgun (WGS) entry which is preliminary data.</text>
</comment>
<dbReference type="FunFam" id="3.30.920.10:FF:000003">
    <property type="entry name" value="Frataxin, mitochondrial"/>
    <property type="match status" value="1"/>
</dbReference>
<dbReference type="EC" id="1.16.3.1" evidence="3"/>
<dbReference type="Pfam" id="PF01491">
    <property type="entry name" value="Frataxin_Cyay"/>
    <property type="match status" value="1"/>
</dbReference>
<dbReference type="InterPro" id="IPR036524">
    <property type="entry name" value="Frataxin/CyaY_sf"/>
</dbReference>
<dbReference type="PANTHER" id="PTHR16821">
    <property type="entry name" value="FRATAXIN"/>
    <property type="match status" value="1"/>
</dbReference>
<keyword evidence="8" id="KW-0560">Oxidoreductase</keyword>
<keyword evidence="14" id="KW-1185">Reference proteome</keyword>
<accession>A0AAN9LIM1</accession>
<dbReference type="Gene3D" id="3.30.920.10">
    <property type="entry name" value="Frataxin/CyaY"/>
    <property type="match status" value="1"/>
</dbReference>
<dbReference type="PRINTS" id="PR00904">
    <property type="entry name" value="FRATAXIN"/>
</dbReference>
<dbReference type="EMBL" id="JAYMYQ010000004">
    <property type="protein sequence ID" value="KAK7336326.1"/>
    <property type="molecule type" value="Genomic_DNA"/>
</dbReference>
<evidence type="ECO:0000256" key="7">
    <source>
        <dbReference type="ARBA" id="ARBA00022946"/>
    </source>
</evidence>
<dbReference type="PROSITE" id="PS50810">
    <property type="entry name" value="FRATAXIN_2"/>
    <property type="match status" value="1"/>
</dbReference>
<dbReference type="GO" id="GO:0008198">
    <property type="term" value="F:ferrous iron binding"/>
    <property type="evidence" value="ECO:0007669"/>
    <property type="project" value="TreeGrafter"/>
</dbReference>
<dbReference type="SUPFAM" id="SSF55387">
    <property type="entry name" value="Frataxin/Nqo15-like"/>
    <property type="match status" value="1"/>
</dbReference>
<evidence type="ECO:0000256" key="1">
    <source>
        <dbReference type="ARBA" id="ARBA00004173"/>
    </source>
</evidence>
<dbReference type="SMART" id="SM01219">
    <property type="entry name" value="Frataxin_Cyay"/>
    <property type="match status" value="1"/>
</dbReference>
<evidence type="ECO:0000256" key="8">
    <source>
        <dbReference type="ARBA" id="ARBA00023002"/>
    </source>
</evidence>
<comment type="catalytic activity">
    <reaction evidence="12">
        <text>4 Fe(2+) + O2 + 4 H(+) = 4 Fe(3+) + 2 H2O</text>
        <dbReference type="Rhea" id="RHEA:11148"/>
        <dbReference type="ChEBI" id="CHEBI:15377"/>
        <dbReference type="ChEBI" id="CHEBI:15378"/>
        <dbReference type="ChEBI" id="CHEBI:15379"/>
        <dbReference type="ChEBI" id="CHEBI:29033"/>
        <dbReference type="ChEBI" id="CHEBI:29034"/>
        <dbReference type="EC" id="1.16.3.1"/>
    </reaction>
</comment>
<keyword evidence="6" id="KW-0410">Iron transport</keyword>
<keyword evidence="5" id="KW-0813">Transport</keyword>
<evidence type="ECO:0000313" key="13">
    <source>
        <dbReference type="EMBL" id="KAK7336326.1"/>
    </source>
</evidence>
<evidence type="ECO:0000256" key="9">
    <source>
        <dbReference type="ARBA" id="ARBA00023004"/>
    </source>
</evidence>
<dbReference type="InterPro" id="IPR002908">
    <property type="entry name" value="Frataxin/CyaY"/>
</dbReference>
<dbReference type="GO" id="GO:0006879">
    <property type="term" value="P:intracellular iron ion homeostasis"/>
    <property type="evidence" value="ECO:0007669"/>
    <property type="project" value="UniProtKB-KW"/>
</dbReference>
<dbReference type="PROSITE" id="PS01344">
    <property type="entry name" value="FRATAXIN_1"/>
    <property type="match status" value="1"/>
</dbReference>
<name>A0AAN9LIM1_CANGL</name>
<dbReference type="GO" id="GO:0008199">
    <property type="term" value="F:ferric iron binding"/>
    <property type="evidence" value="ECO:0007669"/>
    <property type="project" value="InterPro"/>
</dbReference>
<evidence type="ECO:0000256" key="5">
    <source>
        <dbReference type="ARBA" id="ARBA00022448"/>
    </source>
</evidence>
<evidence type="ECO:0000313" key="14">
    <source>
        <dbReference type="Proteomes" id="UP001367508"/>
    </source>
</evidence>
<gene>
    <name evidence="13" type="ORF">VNO77_16863</name>
</gene>
<evidence type="ECO:0000256" key="12">
    <source>
        <dbReference type="ARBA" id="ARBA00047990"/>
    </source>
</evidence>
<dbReference type="AlphaFoldDB" id="A0AAN9LIM1"/>
<dbReference type="PANTHER" id="PTHR16821:SF2">
    <property type="entry name" value="FRATAXIN, MITOCHONDRIAL"/>
    <property type="match status" value="1"/>
</dbReference>
<evidence type="ECO:0000256" key="4">
    <source>
        <dbReference type="ARBA" id="ARBA00022434"/>
    </source>
</evidence>
<evidence type="ECO:0000256" key="10">
    <source>
        <dbReference type="ARBA" id="ARBA00023065"/>
    </source>
</evidence>
<dbReference type="GO" id="GO:0006826">
    <property type="term" value="P:iron ion transport"/>
    <property type="evidence" value="ECO:0007669"/>
    <property type="project" value="UniProtKB-KW"/>
</dbReference>
<organism evidence="13 14">
    <name type="scientific">Canavalia gladiata</name>
    <name type="common">Sword bean</name>
    <name type="synonym">Dolichos gladiatus</name>
    <dbReference type="NCBI Taxonomy" id="3824"/>
    <lineage>
        <taxon>Eukaryota</taxon>
        <taxon>Viridiplantae</taxon>
        <taxon>Streptophyta</taxon>
        <taxon>Embryophyta</taxon>
        <taxon>Tracheophyta</taxon>
        <taxon>Spermatophyta</taxon>
        <taxon>Magnoliopsida</taxon>
        <taxon>eudicotyledons</taxon>
        <taxon>Gunneridae</taxon>
        <taxon>Pentapetalae</taxon>
        <taxon>rosids</taxon>
        <taxon>fabids</taxon>
        <taxon>Fabales</taxon>
        <taxon>Fabaceae</taxon>
        <taxon>Papilionoideae</taxon>
        <taxon>50 kb inversion clade</taxon>
        <taxon>NPAAA clade</taxon>
        <taxon>indigoferoid/millettioid clade</taxon>
        <taxon>Phaseoleae</taxon>
        <taxon>Canavalia</taxon>
    </lineage>
</organism>
<evidence type="ECO:0000256" key="2">
    <source>
        <dbReference type="ARBA" id="ARBA00008183"/>
    </source>
</evidence>
<proteinExistence type="inferred from homology"/>
<keyword evidence="11" id="KW-0496">Mitochondrion</keyword>
<sequence length="437" mass="49110">MGGAVLRLVFLLSTPFPLLRRHHHKLLFLSSYSLSHRLSSSPSSSSTFSSSPLTLKINAYQHQFHSQSHTTSSPWPEWSRFLSHISSVGYLPSFPDDVFAPTVGDLSQSYLRDATACLAFARDRPNLLRLLPVRDIAAVVEHGSPFLFRDPEDCVRKMKSFVSNSDANVMDTDRANTVDLMKFMLSYASNPFGSSERNDLCNRGLVESSVRNLFGELFKLSYNTPGPNSSDSAQSQMEAKVRKVMALKPLLLRRIFRSLPMTPTSPFIHVPPLPSLNVSDIMSLSKENALRNPLSSSSRNFCSHSSNLLDESQGPMTIDYHSLLQEGEFQRLADSTIHSLQEKLEDYGDSVEVDGFDIDYGNDVLTVKLGELGTYVLNKQTPNRQLWLSSPLSGPSRFDWDREAKAWIYRRTKANLNKILEEEQIIGDDPLEFTLPV</sequence>
<dbReference type="NCBIfam" id="TIGR03422">
    <property type="entry name" value="mito_frataxin"/>
    <property type="match status" value="1"/>
</dbReference>
<evidence type="ECO:0000256" key="6">
    <source>
        <dbReference type="ARBA" id="ARBA00022496"/>
    </source>
</evidence>
<comment type="subcellular location">
    <subcellularLocation>
        <location evidence="1">Mitochondrion</location>
    </subcellularLocation>
</comment>
<dbReference type="GO" id="GO:0005739">
    <property type="term" value="C:mitochondrion"/>
    <property type="evidence" value="ECO:0007669"/>
    <property type="project" value="UniProtKB-SubCell"/>
</dbReference>
<dbReference type="GO" id="GO:0051537">
    <property type="term" value="F:2 iron, 2 sulfur cluster binding"/>
    <property type="evidence" value="ECO:0007669"/>
    <property type="project" value="TreeGrafter"/>
</dbReference>
<reference evidence="13 14" key="1">
    <citation type="submission" date="2024-01" db="EMBL/GenBank/DDBJ databases">
        <title>The genomes of 5 underutilized Papilionoideae crops provide insights into root nodulation and disease resistanc.</title>
        <authorList>
            <person name="Jiang F."/>
        </authorList>
    </citation>
    <scope>NUCLEOTIDE SEQUENCE [LARGE SCALE GENOMIC DNA]</scope>
    <source>
        <strain evidence="13">LVBAO_FW01</strain>
        <tissue evidence="13">Leaves</tissue>
    </source>
</reference>
<dbReference type="InterPro" id="IPR020895">
    <property type="entry name" value="Frataxin_CS"/>
</dbReference>
<dbReference type="InterPro" id="IPR017789">
    <property type="entry name" value="Frataxin"/>
</dbReference>
<dbReference type="GO" id="GO:0016226">
    <property type="term" value="P:iron-sulfur cluster assembly"/>
    <property type="evidence" value="ECO:0007669"/>
    <property type="project" value="InterPro"/>
</dbReference>
<dbReference type="GO" id="GO:0004322">
    <property type="term" value="F:ferroxidase activity"/>
    <property type="evidence" value="ECO:0007669"/>
    <property type="project" value="UniProtKB-EC"/>
</dbReference>
<evidence type="ECO:0000256" key="3">
    <source>
        <dbReference type="ARBA" id="ARBA00013107"/>
    </source>
</evidence>
<evidence type="ECO:0000256" key="11">
    <source>
        <dbReference type="ARBA" id="ARBA00023128"/>
    </source>
</evidence>
<protein>
    <recommendedName>
        <fullName evidence="3">ferroxidase</fullName>
        <ecNumber evidence="3">1.16.3.1</ecNumber>
    </recommendedName>
</protein>
<comment type="similarity">
    <text evidence="2">Belongs to the frataxin family.</text>
</comment>
<keyword evidence="9" id="KW-0408">Iron</keyword>
<dbReference type="Proteomes" id="UP001367508">
    <property type="component" value="Unassembled WGS sequence"/>
</dbReference>